<accession>A0A2R4WQZ4</accession>
<dbReference type="Proteomes" id="UP000244755">
    <property type="component" value="Chromosome 1"/>
</dbReference>
<evidence type="ECO:0000313" key="5">
    <source>
        <dbReference type="Proteomes" id="UP000244755"/>
    </source>
</evidence>
<dbReference type="RefSeq" id="WP_099955691.1">
    <property type="nucleotide sequence ID" value="NZ_CP028843.1"/>
</dbReference>
<dbReference type="SUPFAM" id="SSF52172">
    <property type="entry name" value="CheY-like"/>
    <property type="match status" value="1"/>
</dbReference>
<dbReference type="SMART" id="SM00448">
    <property type="entry name" value="REC"/>
    <property type="match status" value="1"/>
</dbReference>
<name>A0A2R4WQZ4_9HYPH</name>
<dbReference type="InterPro" id="IPR011006">
    <property type="entry name" value="CheY-like_superfamily"/>
</dbReference>
<dbReference type="Pfam" id="PF00072">
    <property type="entry name" value="Response_reg"/>
    <property type="match status" value="1"/>
</dbReference>
<evidence type="ECO:0000256" key="1">
    <source>
        <dbReference type="ARBA" id="ARBA00022553"/>
    </source>
</evidence>
<dbReference type="EMBL" id="CP028843">
    <property type="protein sequence ID" value="AWB23915.1"/>
    <property type="molecule type" value="Genomic_DNA"/>
</dbReference>
<proteinExistence type="predicted"/>
<gene>
    <name evidence="4" type="ORF">DA075_25965</name>
</gene>
<organism evidence="4 5">
    <name type="scientific">Methylobacterium currus</name>
    <dbReference type="NCBI Taxonomy" id="2051553"/>
    <lineage>
        <taxon>Bacteria</taxon>
        <taxon>Pseudomonadati</taxon>
        <taxon>Pseudomonadota</taxon>
        <taxon>Alphaproteobacteria</taxon>
        <taxon>Hyphomicrobiales</taxon>
        <taxon>Methylobacteriaceae</taxon>
        <taxon>Methylobacterium</taxon>
    </lineage>
</organism>
<protein>
    <submittedName>
        <fullName evidence="4">Response regulator</fullName>
    </submittedName>
</protein>
<dbReference type="CDD" id="cd00156">
    <property type="entry name" value="REC"/>
    <property type="match status" value="1"/>
</dbReference>
<dbReference type="OrthoDB" id="7210814at2"/>
<feature type="domain" description="Response regulatory" evidence="3">
    <location>
        <begin position="15"/>
        <end position="128"/>
    </location>
</feature>
<dbReference type="PROSITE" id="PS50110">
    <property type="entry name" value="RESPONSE_REGULATORY"/>
    <property type="match status" value="1"/>
</dbReference>
<dbReference type="Gene3D" id="3.40.50.2300">
    <property type="match status" value="1"/>
</dbReference>
<reference evidence="4 5" key="1">
    <citation type="submission" date="2018-04" db="EMBL/GenBank/DDBJ databases">
        <title>Methylobacterium sp. PR1016A genome.</title>
        <authorList>
            <person name="Park W."/>
        </authorList>
    </citation>
    <scope>NUCLEOTIDE SEQUENCE [LARGE SCALE GENOMIC DNA]</scope>
    <source>
        <strain evidence="4 5">PR1016A</strain>
    </source>
</reference>
<sequence>MLDPLPTSWPAPRPCVLIVEDSYMLLELLVTLCEQHGVATLGAASGEAALALLRQHGSRIGWLLTDIRLPGPIDGWHVAEAYREIQPHRPVIYSSTTATLKRPAVPGSTFVTKPFVIADILRLARMMANEAEASDADTCPRTDTWRQLCA</sequence>
<evidence type="ECO:0000259" key="3">
    <source>
        <dbReference type="PROSITE" id="PS50110"/>
    </source>
</evidence>
<dbReference type="InterPro" id="IPR050595">
    <property type="entry name" value="Bact_response_regulator"/>
</dbReference>
<dbReference type="PANTHER" id="PTHR44591:SF21">
    <property type="entry name" value="TWO-COMPONENT RESPONSE REGULATOR"/>
    <property type="match status" value="1"/>
</dbReference>
<dbReference type="AlphaFoldDB" id="A0A2R4WQZ4"/>
<feature type="modified residue" description="4-aspartylphosphate" evidence="2">
    <location>
        <position position="66"/>
    </location>
</feature>
<evidence type="ECO:0000313" key="4">
    <source>
        <dbReference type="EMBL" id="AWB23915.1"/>
    </source>
</evidence>
<dbReference type="KEGG" id="mee:DA075_25965"/>
<keyword evidence="1 2" id="KW-0597">Phosphoprotein</keyword>
<dbReference type="GO" id="GO:0000160">
    <property type="term" value="P:phosphorelay signal transduction system"/>
    <property type="evidence" value="ECO:0007669"/>
    <property type="project" value="InterPro"/>
</dbReference>
<keyword evidence="5" id="KW-1185">Reference proteome</keyword>
<evidence type="ECO:0000256" key="2">
    <source>
        <dbReference type="PROSITE-ProRule" id="PRU00169"/>
    </source>
</evidence>
<dbReference type="PANTHER" id="PTHR44591">
    <property type="entry name" value="STRESS RESPONSE REGULATOR PROTEIN 1"/>
    <property type="match status" value="1"/>
</dbReference>
<dbReference type="InterPro" id="IPR001789">
    <property type="entry name" value="Sig_transdc_resp-reg_receiver"/>
</dbReference>